<reference evidence="1" key="1">
    <citation type="submission" date="2020-01" db="EMBL/GenBank/DDBJ databases">
        <authorList>
            <person name="Meier V. D."/>
            <person name="Meier V D."/>
        </authorList>
    </citation>
    <scope>NUCLEOTIDE SEQUENCE</scope>
    <source>
        <strain evidence="1">HLG_WM_MAG_03</strain>
    </source>
</reference>
<name>A0A6S6U988_9BACT</name>
<organism evidence="1">
    <name type="scientific">uncultured Sulfurovum sp</name>
    <dbReference type="NCBI Taxonomy" id="269237"/>
    <lineage>
        <taxon>Bacteria</taxon>
        <taxon>Pseudomonadati</taxon>
        <taxon>Campylobacterota</taxon>
        <taxon>Epsilonproteobacteria</taxon>
        <taxon>Campylobacterales</taxon>
        <taxon>Sulfurovaceae</taxon>
        <taxon>Sulfurovum</taxon>
        <taxon>environmental samples</taxon>
    </lineage>
</organism>
<feature type="non-terminal residue" evidence="1">
    <location>
        <position position="1"/>
    </location>
</feature>
<proteinExistence type="predicted"/>
<sequence length="31" mass="4009">LKSKLHNLKTQYNFLLKYIFYQNLFRYNQIR</sequence>
<accession>A0A6S6U988</accession>
<gene>
    <name evidence="1" type="ORF">HELGO_WM62511</name>
</gene>
<evidence type="ECO:0000313" key="1">
    <source>
        <dbReference type="EMBL" id="CAA6825313.1"/>
    </source>
</evidence>
<protein>
    <submittedName>
        <fullName evidence="1">Uncharacterized protein</fullName>
    </submittedName>
</protein>
<dbReference type="EMBL" id="CACVAR010000386">
    <property type="protein sequence ID" value="CAA6825313.1"/>
    <property type="molecule type" value="Genomic_DNA"/>
</dbReference>
<dbReference type="AlphaFoldDB" id="A0A6S6U988"/>